<dbReference type="PROSITE" id="PS50012">
    <property type="entry name" value="RCC1_3"/>
    <property type="match status" value="7"/>
</dbReference>
<reference evidence="7" key="1">
    <citation type="journal article" date="2021" name="Proc. Natl. Acad. Sci. U.S.A.">
        <title>Three genomes in the algal genus Volvox reveal the fate of a haploid sex-determining region after a transition to homothallism.</title>
        <authorList>
            <person name="Yamamoto K."/>
            <person name="Hamaji T."/>
            <person name="Kawai-Toyooka H."/>
            <person name="Matsuzaki R."/>
            <person name="Takahashi F."/>
            <person name="Nishimura Y."/>
            <person name="Kawachi M."/>
            <person name="Noguchi H."/>
            <person name="Minakuchi Y."/>
            <person name="Umen J.G."/>
            <person name="Toyoda A."/>
            <person name="Nozaki H."/>
        </authorList>
    </citation>
    <scope>NUCLEOTIDE SEQUENCE</scope>
    <source>
        <strain evidence="7">NIES-3786</strain>
    </source>
</reference>
<sequence>MATGDSSVREPPATPNLGQLVRSGVRLMVWGRSDMGQLGVQALGGSDFLVGSISTPTQLEALKDKDVVGLAGGAFHVAFVTADGELFTAGCNDNGQLGRRTSGGSSSARPTHVTALESYNVVAAGCGATHTMVLTNQVRTGCSKERWRIAAQRSRLVKTRLEFASHACEEGWGRRLWLAITPCGHMFLNPPQGGVLGWGGNEFGQTGCGSEGPDQHHPRPIKGLGDQRVVRLAVGANHALLLTGSGSVFAVGQGSFGALGQGEGLLENRSTLVPVLPLMPLGVVQVAAGENHSAALTADGRLYTWGRGKYGQLGHGDWGNRPRPVLVASLRGVRAKQVSCGGDHTLVLAEAGTGGAGADADSSTCRGLVYSFGRGTWGATGLGSTDNICRPSRVQGLESENVVQVSAGSRHSLALSASHKVFAFGNNDFGQLGLDSDVVPNGRGPATFHSGSGDGLFLASPRRLTSLPAVPVLAVLASGDASMVLLQEARPGEIVLAGPHPGRRAGRHLMPYDVPDLRHLAAAAATASEDARMMRDVVTAVEDVMSSPGYLLALFADGKSSCSTSGSHTGKTALAPSQRSLGAAVTHGSTASISTLEAATTAADSDKAGAEGVGVSGGSIISMPVGMDVSAIQACFEALLRLYNREVVAALGNSLMRLLDAIFLLASTGAVPGSRPPSGSGPGGLGGITGGSGGNGARSVLGATTAASAAGASLRSFGVAAAAGAGDGAGAGDSVASGRLSLLRALFVVFQCPLLSGSGMGLGLSSSLASRLISVTLRLPGDALQLLCTWLVSLPRELLGGRVVRPLQHYLNKLAEGPMAPDGRAEVLAAARMMAGLHAANEKAGGKLPFSEFYNQQLSTHVNLRSEYLLWLEVAGGRSTPPPGSSTAAISQPLVSLCQTPFLLTPEAKSRILQGEAHIQKEAEMNASAREALLQGLHPIYAVFLDISVRRASILADTAQQLASRPPHHLKRPLRVSFVSQGVAEEGVDQGGVSREFFQLLVAEIFQPQYGMFTYSDESRTFWFNTSACLEDGAAGEFRLVGVVLGLAIYNGVILDVHFPQTVYKKLLGEPVGLPDLEEAFPTLGRSLRAVLAMDPDQVEDALCRNFEVQYDYFGEQRTVPLIPGGTSIPVTGANRAQYVQRLVEWTLNESVETQFRAFAYGFHQVCGGPALSLFRHEELELLICGLPHLDFGALEANARYEGGYHRQHPTIVMLWQLINEMDLDQKRRFLSFTTGCDRAPVAGLGALVLVIQRAGPDTDRLPTAHTCFNALVLPEYSSRSKMKAKLQTAIENAQGFGLK</sequence>
<dbReference type="Proteomes" id="UP000747110">
    <property type="component" value="Unassembled WGS sequence"/>
</dbReference>
<dbReference type="SMART" id="SM00119">
    <property type="entry name" value="HECTc"/>
    <property type="match status" value="1"/>
</dbReference>
<feature type="active site" description="Glycyl thioester intermediate" evidence="4">
    <location>
        <position position="1268"/>
    </location>
</feature>
<dbReference type="Gene3D" id="3.30.2160.10">
    <property type="entry name" value="Hect, E3 ligase catalytic domain"/>
    <property type="match status" value="1"/>
</dbReference>
<evidence type="ECO:0000313" key="8">
    <source>
        <dbReference type="Proteomes" id="UP000747110"/>
    </source>
</evidence>
<keyword evidence="2" id="KW-0677">Repeat</keyword>
<dbReference type="SUPFAM" id="SSF56204">
    <property type="entry name" value="Hect, E3 ligase catalytic domain"/>
    <property type="match status" value="1"/>
</dbReference>
<dbReference type="InterPro" id="IPR009091">
    <property type="entry name" value="RCC1/BLIP-II"/>
</dbReference>
<evidence type="ECO:0000256" key="5">
    <source>
        <dbReference type="PROSITE-ProRule" id="PRU00235"/>
    </source>
</evidence>
<dbReference type="Gene3D" id="2.130.10.30">
    <property type="entry name" value="Regulator of chromosome condensation 1/beta-lactamase-inhibitor protein II"/>
    <property type="match status" value="3"/>
</dbReference>
<dbReference type="PANTHER" id="PTHR45622:SF60">
    <property type="entry name" value="UBIQUITIN-PROTEIN LIGASE E3A"/>
    <property type="match status" value="1"/>
</dbReference>
<dbReference type="SUPFAM" id="SSF50985">
    <property type="entry name" value="RCC1/BLIP-II"/>
    <property type="match status" value="2"/>
</dbReference>
<dbReference type="OrthoDB" id="8068875at2759"/>
<evidence type="ECO:0000313" key="7">
    <source>
        <dbReference type="EMBL" id="GIL93362.1"/>
    </source>
</evidence>
<dbReference type="Pfam" id="PF00415">
    <property type="entry name" value="RCC1"/>
    <property type="match status" value="2"/>
</dbReference>
<proteinExistence type="predicted"/>
<feature type="repeat" description="RCC1" evidence="5">
    <location>
        <begin position="84"/>
        <end position="137"/>
    </location>
</feature>
<dbReference type="GO" id="GO:0004842">
    <property type="term" value="F:ubiquitin-protein transferase activity"/>
    <property type="evidence" value="ECO:0007669"/>
    <property type="project" value="InterPro"/>
</dbReference>
<evidence type="ECO:0000256" key="2">
    <source>
        <dbReference type="ARBA" id="ARBA00022737"/>
    </source>
</evidence>
<protein>
    <recommendedName>
        <fullName evidence="6">HECT domain-containing protein</fullName>
    </recommendedName>
</protein>
<feature type="repeat" description="RCC1" evidence="5">
    <location>
        <begin position="193"/>
        <end position="245"/>
    </location>
</feature>
<dbReference type="PROSITE" id="PS00626">
    <property type="entry name" value="RCC1_2"/>
    <property type="match status" value="3"/>
</dbReference>
<dbReference type="InterPro" id="IPR035983">
    <property type="entry name" value="Hect_E3_ubiquitin_ligase"/>
</dbReference>
<evidence type="ECO:0000256" key="4">
    <source>
        <dbReference type="PROSITE-ProRule" id="PRU00104"/>
    </source>
</evidence>
<dbReference type="Pfam" id="PF25390">
    <property type="entry name" value="WD40_RLD"/>
    <property type="match status" value="1"/>
</dbReference>
<feature type="repeat" description="RCC1" evidence="5">
    <location>
        <begin position="246"/>
        <end position="299"/>
    </location>
</feature>
<dbReference type="PANTHER" id="PTHR45622">
    <property type="entry name" value="UBIQUITIN-PROTEIN LIGASE E3A-RELATED"/>
    <property type="match status" value="1"/>
</dbReference>
<dbReference type="InterPro" id="IPR051709">
    <property type="entry name" value="Ub-ligase/GTPase-reg"/>
</dbReference>
<keyword evidence="3 4" id="KW-0833">Ubl conjugation pathway</keyword>
<feature type="domain" description="HECT" evidence="6">
    <location>
        <begin position="966"/>
        <end position="1300"/>
    </location>
</feature>
<dbReference type="PRINTS" id="PR00633">
    <property type="entry name" value="RCCNDNSATION"/>
</dbReference>
<gene>
    <name evidence="7" type="ORF">Vretifemale_20765</name>
</gene>
<dbReference type="GO" id="GO:0005737">
    <property type="term" value="C:cytoplasm"/>
    <property type="evidence" value="ECO:0007669"/>
    <property type="project" value="TreeGrafter"/>
</dbReference>
<feature type="repeat" description="RCC1" evidence="5">
    <location>
        <begin position="419"/>
        <end position="488"/>
    </location>
</feature>
<dbReference type="CDD" id="cd00078">
    <property type="entry name" value="HECTc"/>
    <property type="match status" value="1"/>
</dbReference>
<dbReference type="FunFam" id="3.30.2410.10:FF:000003">
    <property type="entry name" value="probable E3 ubiquitin-protein ligase HERC4 isoform X1"/>
    <property type="match status" value="1"/>
</dbReference>
<dbReference type="Pfam" id="PF00632">
    <property type="entry name" value="HECT"/>
    <property type="match status" value="1"/>
</dbReference>
<keyword evidence="1" id="KW-0808">Transferase</keyword>
<feature type="repeat" description="RCC1" evidence="5">
    <location>
        <begin position="25"/>
        <end position="83"/>
    </location>
</feature>
<evidence type="ECO:0000256" key="1">
    <source>
        <dbReference type="ARBA" id="ARBA00022679"/>
    </source>
</evidence>
<dbReference type="InterPro" id="IPR000569">
    <property type="entry name" value="HECT_dom"/>
</dbReference>
<dbReference type="InterPro" id="IPR058923">
    <property type="entry name" value="RCC1-like_dom"/>
</dbReference>
<organism evidence="7 8">
    <name type="scientific">Volvox reticuliferus</name>
    <dbReference type="NCBI Taxonomy" id="1737510"/>
    <lineage>
        <taxon>Eukaryota</taxon>
        <taxon>Viridiplantae</taxon>
        <taxon>Chlorophyta</taxon>
        <taxon>core chlorophytes</taxon>
        <taxon>Chlorophyceae</taxon>
        <taxon>CS clade</taxon>
        <taxon>Chlamydomonadales</taxon>
        <taxon>Volvocaceae</taxon>
        <taxon>Volvox</taxon>
    </lineage>
</organism>
<dbReference type="Gene3D" id="3.90.1750.10">
    <property type="entry name" value="Hect, E3 ligase catalytic domains"/>
    <property type="match status" value="1"/>
</dbReference>
<dbReference type="EMBL" id="BNCP01000095">
    <property type="protein sequence ID" value="GIL93362.1"/>
    <property type="molecule type" value="Genomic_DNA"/>
</dbReference>
<feature type="repeat" description="RCC1" evidence="5">
    <location>
        <begin position="367"/>
        <end position="418"/>
    </location>
</feature>
<evidence type="ECO:0000259" key="6">
    <source>
        <dbReference type="PROSITE" id="PS50237"/>
    </source>
</evidence>
<keyword evidence="8" id="KW-1185">Reference proteome</keyword>
<comment type="caution">
    <text evidence="7">The sequence shown here is derived from an EMBL/GenBank/DDBJ whole genome shotgun (WGS) entry which is preliminary data.</text>
</comment>
<dbReference type="PROSITE" id="PS50237">
    <property type="entry name" value="HECT"/>
    <property type="match status" value="1"/>
</dbReference>
<dbReference type="InterPro" id="IPR000408">
    <property type="entry name" value="Reg_chr_condens"/>
</dbReference>
<name>A0A8J4D197_9CHLO</name>
<feature type="repeat" description="RCC1" evidence="5">
    <location>
        <begin position="300"/>
        <end position="351"/>
    </location>
</feature>
<evidence type="ECO:0000256" key="3">
    <source>
        <dbReference type="ARBA" id="ARBA00022786"/>
    </source>
</evidence>
<accession>A0A8J4D197</accession>
<dbReference type="Gene3D" id="3.30.2410.10">
    <property type="entry name" value="Hect, E3 ligase catalytic domain"/>
    <property type="match status" value="1"/>
</dbReference>